<name>A0ABQ7W5G5_SOLTU</name>
<reference evidence="1 2" key="1">
    <citation type="journal article" date="2021" name="bioRxiv">
        <title>Chromosome-scale and haplotype-resolved genome assembly of a tetraploid potato cultivar.</title>
        <authorList>
            <person name="Sun H."/>
            <person name="Jiao W.-B."/>
            <person name="Krause K."/>
            <person name="Campoy J.A."/>
            <person name="Goel M."/>
            <person name="Folz-Donahue K."/>
            <person name="Kukat C."/>
            <person name="Huettel B."/>
            <person name="Schneeberger K."/>
        </authorList>
    </citation>
    <scope>NUCLEOTIDE SEQUENCE [LARGE SCALE GENOMIC DNA]</scope>
    <source>
        <strain evidence="1">SolTubOtavaFocal</strain>
        <tissue evidence="1">Leaves</tissue>
    </source>
</reference>
<dbReference type="EMBL" id="JAIVGD010000003">
    <property type="protein sequence ID" value="KAH0775959.1"/>
    <property type="molecule type" value="Genomic_DNA"/>
</dbReference>
<comment type="caution">
    <text evidence="1">The sequence shown here is derived from an EMBL/GenBank/DDBJ whole genome shotgun (WGS) entry which is preliminary data.</text>
</comment>
<dbReference type="Proteomes" id="UP000826656">
    <property type="component" value="Unassembled WGS sequence"/>
</dbReference>
<evidence type="ECO:0000313" key="1">
    <source>
        <dbReference type="EMBL" id="KAH0775959.1"/>
    </source>
</evidence>
<proteinExistence type="predicted"/>
<sequence length="96" mass="11180">MKDYFNLSIGEEKIELPFLDSHLLSFTVAHTQTHTVSRVSYVSNLIDFFPIMFWGFLKYAGFFDALTPLNERSLRTCSVTLPLLFRLNREGEEVKE</sequence>
<organism evidence="1 2">
    <name type="scientific">Solanum tuberosum</name>
    <name type="common">Potato</name>
    <dbReference type="NCBI Taxonomy" id="4113"/>
    <lineage>
        <taxon>Eukaryota</taxon>
        <taxon>Viridiplantae</taxon>
        <taxon>Streptophyta</taxon>
        <taxon>Embryophyta</taxon>
        <taxon>Tracheophyta</taxon>
        <taxon>Spermatophyta</taxon>
        <taxon>Magnoliopsida</taxon>
        <taxon>eudicotyledons</taxon>
        <taxon>Gunneridae</taxon>
        <taxon>Pentapetalae</taxon>
        <taxon>asterids</taxon>
        <taxon>lamiids</taxon>
        <taxon>Solanales</taxon>
        <taxon>Solanaceae</taxon>
        <taxon>Solanoideae</taxon>
        <taxon>Solaneae</taxon>
        <taxon>Solanum</taxon>
    </lineage>
</organism>
<keyword evidence="2" id="KW-1185">Reference proteome</keyword>
<evidence type="ECO:0000313" key="2">
    <source>
        <dbReference type="Proteomes" id="UP000826656"/>
    </source>
</evidence>
<protein>
    <submittedName>
        <fullName evidence="1">Uncharacterized protein</fullName>
    </submittedName>
</protein>
<accession>A0ABQ7W5G5</accession>
<gene>
    <name evidence="1" type="ORF">KY290_007370</name>
</gene>